<dbReference type="PROSITE" id="PS51257">
    <property type="entry name" value="PROKAR_LIPOPROTEIN"/>
    <property type="match status" value="1"/>
</dbReference>
<reference evidence="1" key="1">
    <citation type="submission" date="2014-09" db="EMBL/GenBank/DDBJ databases">
        <authorList>
            <person name="Magalhaes I.L.F."/>
            <person name="Oliveira U."/>
            <person name="Santos F.R."/>
            <person name="Vidigal T.H.D.A."/>
            <person name="Brescovit A.D."/>
            <person name="Santos A.J."/>
        </authorList>
    </citation>
    <scope>NUCLEOTIDE SEQUENCE</scope>
    <source>
        <tissue evidence="1">Shoot tissue taken approximately 20 cm above the soil surface</tissue>
    </source>
</reference>
<evidence type="ECO:0000313" key="1">
    <source>
        <dbReference type="EMBL" id="JAE06224.1"/>
    </source>
</evidence>
<name>A0A0A9F4U1_ARUDO</name>
<dbReference type="EMBL" id="GBRH01191672">
    <property type="protein sequence ID" value="JAE06224.1"/>
    <property type="molecule type" value="Transcribed_RNA"/>
</dbReference>
<reference evidence="1" key="2">
    <citation type="journal article" date="2015" name="Data Brief">
        <title>Shoot transcriptome of the giant reed, Arundo donax.</title>
        <authorList>
            <person name="Barrero R.A."/>
            <person name="Guerrero F.D."/>
            <person name="Moolhuijzen P."/>
            <person name="Goolsby J.A."/>
            <person name="Tidwell J."/>
            <person name="Bellgard S.E."/>
            <person name="Bellgard M.I."/>
        </authorList>
    </citation>
    <scope>NUCLEOTIDE SEQUENCE</scope>
    <source>
        <tissue evidence="1">Shoot tissue taken approximately 20 cm above the soil surface</tissue>
    </source>
</reference>
<protein>
    <submittedName>
        <fullName evidence="1">Uncharacterized protein</fullName>
    </submittedName>
</protein>
<accession>A0A0A9F4U1</accession>
<proteinExistence type="predicted"/>
<organism evidence="1">
    <name type="scientific">Arundo donax</name>
    <name type="common">Giant reed</name>
    <name type="synonym">Donax arundinaceus</name>
    <dbReference type="NCBI Taxonomy" id="35708"/>
    <lineage>
        <taxon>Eukaryota</taxon>
        <taxon>Viridiplantae</taxon>
        <taxon>Streptophyta</taxon>
        <taxon>Embryophyta</taxon>
        <taxon>Tracheophyta</taxon>
        <taxon>Spermatophyta</taxon>
        <taxon>Magnoliopsida</taxon>
        <taxon>Liliopsida</taxon>
        <taxon>Poales</taxon>
        <taxon>Poaceae</taxon>
        <taxon>PACMAD clade</taxon>
        <taxon>Arundinoideae</taxon>
        <taxon>Arundineae</taxon>
        <taxon>Arundo</taxon>
    </lineage>
</organism>
<sequence length="23" mass="2547">MEKTRTTSLLLCGWIGIVGCDHL</sequence>
<dbReference type="AlphaFoldDB" id="A0A0A9F4U1"/>